<dbReference type="CDD" id="cd04629">
    <property type="entry name" value="CBS_pair_bac"/>
    <property type="match status" value="1"/>
</dbReference>
<dbReference type="RefSeq" id="WP_009197176.1">
    <property type="nucleotide sequence ID" value="NZ_AODQ01000149.1"/>
</dbReference>
<dbReference type="Pfam" id="PF00571">
    <property type="entry name" value="CBS"/>
    <property type="match status" value="2"/>
</dbReference>
<dbReference type="Gene3D" id="3.10.580.10">
    <property type="entry name" value="CBS-domain"/>
    <property type="match status" value="1"/>
</dbReference>
<dbReference type="STRING" id="1279009.ADICEAN_03797"/>
<feature type="domain" description="CBS" evidence="3">
    <location>
        <begin position="99"/>
        <end position="155"/>
    </location>
</feature>
<comment type="caution">
    <text evidence="4">The sequence shown here is derived from an EMBL/GenBank/DDBJ whole genome shotgun (WGS) entry which is preliminary data.</text>
</comment>
<dbReference type="InterPro" id="IPR044729">
    <property type="entry name" value="CBS_bac"/>
</dbReference>
<dbReference type="PANTHER" id="PTHR43080:SF26">
    <property type="entry name" value="REGULATORY PROTEIN"/>
    <property type="match status" value="1"/>
</dbReference>
<dbReference type="SMART" id="SM00116">
    <property type="entry name" value="CBS"/>
    <property type="match status" value="2"/>
</dbReference>
<dbReference type="eggNOG" id="COG0517">
    <property type="taxonomic scope" value="Bacteria"/>
</dbReference>
<gene>
    <name evidence="4" type="primary">guaB_2</name>
    <name evidence="4" type="ORF">ADICEAN_03797</name>
</gene>
<evidence type="ECO:0000256" key="2">
    <source>
        <dbReference type="PROSITE-ProRule" id="PRU00703"/>
    </source>
</evidence>
<keyword evidence="4" id="KW-0560">Oxidoreductase</keyword>
<dbReference type="SUPFAM" id="SSF54631">
    <property type="entry name" value="CBS-domain pair"/>
    <property type="match status" value="1"/>
</dbReference>
<keyword evidence="5" id="KW-1185">Reference proteome</keyword>
<dbReference type="InterPro" id="IPR000644">
    <property type="entry name" value="CBS_dom"/>
</dbReference>
<dbReference type="EC" id="1.1.1.205" evidence="4"/>
<dbReference type="PROSITE" id="PS51371">
    <property type="entry name" value="CBS"/>
    <property type="match status" value="2"/>
</dbReference>
<keyword evidence="1 2" id="KW-0129">CBS domain</keyword>
<dbReference type="InterPro" id="IPR051257">
    <property type="entry name" value="Diverse_CBS-Domain"/>
</dbReference>
<evidence type="ECO:0000313" key="5">
    <source>
        <dbReference type="Proteomes" id="UP000011910"/>
    </source>
</evidence>
<reference evidence="4 5" key="1">
    <citation type="journal article" date="2013" name="Genome Announc.">
        <title>Draft Genome Sequence of Cesiribacter andamanensis Strain AMV16T, Isolated from a Soil Sample from a Mud Volcano in the Andaman Islands, India.</title>
        <authorList>
            <person name="Shivaji S."/>
            <person name="Ara S."/>
            <person name="Begum Z."/>
            <person name="Srinivas T.N."/>
            <person name="Singh A."/>
            <person name="Kumar Pinnaka A."/>
        </authorList>
    </citation>
    <scope>NUCLEOTIDE SEQUENCE [LARGE SCALE GENOMIC DNA]</scope>
    <source>
        <strain evidence="4 5">AMV16</strain>
    </source>
</reference>
<dbReference type="GO" id="GO:0003938">
    <property type="term" value="F:IMP dehydrogenase activity"/>
    <property type="evidence" value="ECO:0007669"/>
    <property type="project" value="UniProtKB-EC"/>
</dbReference>
<name>M7MXB2_9BACT</name>
<proteinExistence type="predicted"/>
<dbReference type="InterPro" id="IPR046342">
    <property type="entry name" value="CBS_dom_sf"/>
</dbReference>
<protein>
    <submittedName>
        <fullName evidence="4">Inosine-5'-monophosphate dehydrogenase</fullName>
        <ecNumber evidence="4">1.1.1.205</ecNumber>
    </submittedName>
</protein>
<dbReference type="PANTHER" id="PTHR43080">
    <property type="entry name" value="CBS DOMAIN-CONTAINING PROTEIN CBSX3, MITOCHONDRIAL"/>
    <property type="match status" value="1"/>
</dbReference>
<sequence length="157" mass="17866">MNFTPAFIKTKEKLGDPVADVRYMPISKYMVRDVITLQENTPIREAIGVILRKDISGIPIVDKDDCLVGMLSEKDCLKVILDDGYYNNPLNDQTVGDYMTPNVYTLRPDTDILTAAKAFINSPFRRYPVVDERGRLLGQLSRKDLLKATQKLHTTTW</sequence>
<accession>M7MXB2</accession>
<organism evidence="4 5">
    <name type="scientific">Cesiribacter andamanensis AMV16</name>
    <dbReference type="NCBI Taxonomy" id="1279009"/>
    <lineage>
        <taxon>Bacteria</taxon>
        <taxon>Pseudomonadati</taxon>
        <taxon>Bacteroidota</taxon>
        <taxon>Cytophagia</taxon>
        <taxon>Cytophagales</taxon>
        <taxon>Cesiribacteraceae</taxon>
        <taxon>Cesiribacter</taxon>
    </lineage>
</organism>
<dbReference type="AlphaFoldDB" id="M7MXB2"/>
<evidence type="ECO:0000259" key="3">
    <source>
        <dbReference type="PROSITE" id="PS51371"/>
    </source>
</evidence>
<evidence type="ECO:0000256" key="1">
    <source>
        <dbReference type="ARBA" id="ARBA00023122"/>
    </source>
</evidence>
<feature type="domain" description="CBS" evidence="3">
    <location>
        <begin position="30"/>
        <end position="90"/>
    </location>
</feature>
<dbReference type="Proteomes" id="UP000011910">
    <property type="component" value="Unassembled WGS sequence"/>
</dbReference>
<dbReference type="EMBL" id="AODQ01000149">
    <property type="protein sequence ID" value="EMR01073.1"/>
    <property type="molecule type" value="Genomic_DNA"/>
</dbReference>
<dbReference type="OrthoDB" id="9790355at2"/>
<evidence type="ECO:0000313" key="4">
    <source>
        <dbReference type="EMBL" id="EMR01073.1"/>
    </source>
</evidence>